<organism evidence="2">
    <name type="scientific">viral metagenome</name>
    <dbReference type="NCBI Taxonomy" id="1070528"/>
    <lineage>
        <taxon>unclassified sequences</taxon>
        <taxon>metagenomes</taxon>
        <taxon>organismal metagenomes</taxon>
    </lineage>
</organism>
<gene>
    <name evidence="3" type="ORF">MM415B01236_0006</name>
    <name evidence="2" type="ORF">TM448A02710_0004</name>
    <name evidence="4" type="ORF">TM448B01309_0010</name>
</gene>
<evidence type="ECO:0000313" key="3">
    <source>
        <dbReference type="EMBL" id="QJA59747.1"/>
    </source>
</evidence>
<sequence>MSRKETEAHDGELGKGRTFGLGEVGNPGPIEKTSESNFVEEKKLAAFMNEVLTIMVAPSTEDGSLEIITPQVNGMNQPIIRGRETNVKRKYVEALARGRTTKYEQKIMDPNRPENIHMAEKTALTYPFSVLHDPNPKGRAWLKAILAQP</sequence>
<dbReference type="AlphaFoldDB" id="A0A6H1ZWV7"/>
<evidence type="ECO:0000256" key="1">
    <source>
        <dbReference type="SAM" id="MobiDB-lite"/>
    </source>
</evidence>
<evidence type="ECO:0000313" key="4">
    <source>
        <dbReference type="EMBL" id="QJH98422.1"/>
    </source>
</evidence>
<name>A0A6H1ZWV7_9ZZZZ</name>
<reference evidence="2" key="1">
    <citation type="submission" date="2020-03" db="EMBL/GenBank/DDBJ databases">
        <title>The deep terrestrial virosphere.</title>
        <authorList>
            <person name="Holmfeldt K."/>
            <person name="Nilsson E."/>
            <person name="Simone D."/>
            <person name="Lopez-Fernandez M."/>
            <person name="Wu X."/>
            <person name="de Brujin I."/>
            <person name="Lundin D."/>
            <person name="Andersson A."/>
            <person name="Bertilsson S."/>
            <person name="Dopson M."/>
        </authorList>
    </citation>
    <scope>NUCLEOTIDE SEQUENCE</scope>
    <source>
        <strain evidence="3">MM415B01236</strain>
        <strain evidence="2">TM448A02710</strain>
        <strain evidence="4">TM448B01309</strain>
    </source>
</reference>
<dbReference type="EMBL" id="MT144732">
    <property type="protein sequence ID" value="QJH98422.1"/>
    <property type="molecule type" value="Genomic_DNA"/>
</dbReference>
<feature type="region of interest" description="Disordered" evidence="1">
    <location>
        <begin position="1"/>
        <end position="36"/>
    </location>
</feature>
<dbReference type="EMBL" id="MT144338">
    <property type="protein sequence ID" value="QJA52416.1"/>
    <property type="molecule type" value="Genomic_DNA"/>
</dbReference>
<accession>A0A6H1ZWV7</accession>
<evidence type="ECO:0000313" key="2">
    <source>
        <dbReference type="EMBL" id="QJA52416.1"/>
    </source>
</evidence>
<protein>
    <submittedName>
        <fullName evidence="2">Uncharacterized protein</fullName>
    </submittedName>
</protein>
<proteinExistence type="predicted"/>
<dbReference type="EMBL" id="MT141383">
    <property type="protein sequence ID" value="QJA59747.1"/>
    <property type="molecule type" value="Genomic_DNA"/>
</dbReference>
<feature type="compositionally biased region" description="Basic and acidic residues" evidence="1">
    <location>
        <begin position="1"/>
        <end position="15"/>
    </location>
</feature>